<sequence length="1108" mass="116602">MDIATLGVALDTSNLAQGETALNSAAGAANKAADAMDAAGSSASRMASSYSGLSESAQQAANSMNPHLAALQQEYDLLGLSRSEAEAYIARAKGMSDTEQQIASALGGKIDAWNREEDAARRAAVAEEAMIASGQRFLASLQQQAETLGMSGAELAAYQGQLKGLTESQIQQAAALGAKIEAWKADAAATSAAAAAESQATQAKQQYLQSLQREADLLGKSSAEKEAYIAKEKGLSEAERQVAVALRTQVDAFNQAAAAERAEAAEKDKATRAADAFIANLQRQADSIGKTRAELLQMQAAQHGVSDKAAPLIAQIEAAGQSTHGFGLKTAAARREVIVLAHEMATGNWSRFGGSMMVLGEQMDVLSKLMSPLGLAIGGVTAALAISAVTSIHAAESMAQYGDTVMHLHQQTGLSTDDIQKFSYAMTVVSGNSKDAGTALDSLAKNIGRAQQGSRRIQGDFDALGISMKDLKSLSFDQVLGKIADKFSQTADDAGKFTVAQQLFGGAAKDMIPLLDRGSEGLAALGEQAQKVGAVLGEHTVEKMYELSEQMNTVHANMNAVSTQAKTALLPALIDISGAFVDLSTRGVAVNEFFKGVGVVLKGTAAAAATLAVGFDQLAEGIATAAVTANFVARGEFRLAGNAIVNGWQHVKDEGEKYKRFLNDLYKGIDAPDHVGAPSSEKPKGHITPQKFGSTRVNRGNDNSVNAALADLQNQQKMIEDALKTSLDHIKALRQQGVIDEKEALAESYAAEQQALQKRIEIDQQQLEVAKGKKNAEAYRKYADDIARLQAQMLNNYQKFGDAIATYDAKQVAAIKAYSDALAEQLATQQLAANMKLSGLSMGSVDRSDFETQIKLQEEFDKKRAALAKSFTENRIDKRQYDGELAALQDYYSKSVAIAQTSSAEIRAANADWTTGAKRAIADYGDQAANVANDTANAFSNAFRGMEDAFATFVTTGKLSFSSLATSVISDIARMQARAAISGLFKYGEDALPGLFSSAMAAVTGTRANGGTVDGDGTYLVGENGPELFRPGTSGTIIPNNAISSGSSGGGSSTITVSVPVAVQGNASPTDQQHAGDLGMKIRQAVQAVLQNELRQGGVLWKMNNRVS</sequence>
<feature type="coiled-coil region" evidence="1">
    <location>
        <begin position="705"/>
        <end position="759"/>
    </location>
</feature>
<dbReference type="NCBIfam" id="TIGR01541">
    <property type="entry name" value="tape_meas_lam_C"/>
    <property type="match status" value="1"/>
</dbReference>
<gene>
    <name evidence="5" type="ORF">WK57_30320</name>
</gene>
<dbReference type="InterPro" id="IPR009628">
    <property type="entry name" value="Phage_tape_measure_N"/>
</dbReference>
<feature type="domain" description="Bacteriophage tail tape measure C-terminal" evidence="4">
    <location>
        <begin position="912"/>
        <end position="985"/>
    </location>
</feature>
<accession>A0AA40R513</accession>
<reference evidence="5 6" key="1">
    <citation type="submission" date="2015-11" db="EMBL/GenBank/DDBJ databases">
        <authorList>
            <person name="Sahl J."/>
            <person name="Wagner D."/>
            <person name="Keim P."/>
        </authorList>
    </citation>
    <scope>NUCLEOTIDE SEQUENCE [LARGE SCALE GENOMIC DNA]</scope>
    <source>
        <strain evidence="5 6">MSMB1157</strain>
    </source>
</reference>
<dbReference type="RefSeq" id="WP_060969592.1">
    <property type="nucleotide sequence ID" value="NZ_CM003772.1"/>
</dbReference>
<dbReference type="InterPro" id="IPR006431">
    <property type="entry name" value="Phage_tape_meas_C"/>
</dbReference>
<comment type="caution">
    <text evidence="5">The sequence shown here is derived from an EMBL/GenBank/DDBJ whole genome shotgun (WGS) entry which is preliminary data.</text>
</comment>
<dbReference type="AlphaFoldDB" id="A0AA40R513"/>
<evidence type="ECO:0008006" key="7">
    <source>
        <dbReference type="Google" id="ProtNLM"/>
    </source>
</evidence>
<evidence type="ECO:0000259" key="3">
    <source>
        <dbReference type="Pfam" id="PF06791"/>
    </source>
</evidence>
<evidence type="ECO:0000313" key="6">
    <source>
        <dbReference type="Proteomes" id="UP000070119"/>
    </source>
</evidence>
<keyword evidence="1" id="KW-0175">Coiled coil</keyword>
<evidence type="ECO:0000259" key="4">
    <source>
        <dbReference type="Pfam" id="PF09718"/>
    </source>
</evidence>
<feature type="compositionally biased region" description="Polar residues" evidence="2">
    <location>
        <begin position="691"/>
        <end position="700"/>
    </location>
</feature>
<proteinExistence type="predicted"/>
<evidence type="ECO:0000256" key="2">
    <source>
        <dbReference type="SAM" id="MobiDB-lite"/>
    </source>
</evidence>
<dbReference type="Pfam" id="PF06791">
    <property type="entry name" value="TMP_2"/>
    <property type="match status" value="1"/>
</dbReference>
<dbReference type="EMBL" id="LNJU01000005">
    <property type="protein sequence ID" value="KWZ53285.1"/>
    <property type="molecule type" value="Genomic_DNA"/>
</dbReference>
<dbReference type="Pfam" id="PF09718">
    <property type="entry name" value="Tape_meas_lam_C"/>
    <property type="match status" value="1"/>
</dbReference>
<feature type="region of interest" description="Disordered" evidence="2">
    <location>
        <begin position="673"/>
        <end position="700"/>
    </location>
</feature>
<organism evidence="5 6">
    <name type="scientific">Burkholderia ubonensis</name>
    <dbReference type="NCBI Taxonomy" id="101571"/>
    <lineage>
        <taxon>Bacteria</taxon>
        <taxon>Pseudomonadati</taxon>
        <taxon>Pseudomonadota</taxon>
        <taxon>Betaproteobacteria</taxon>
        <taxon>Burkholderiales</taxon>
        <taxon>Burkholderiaceae</taxon>
        <taxon>Burkholderia</taxon>
        <taxon>Burkholderia cepacia complex</taxon>
    </lineage>
</organism>
<dbReference type="Proteomes" id="UP000070119">
    <property type="component" value="Chromosome 2"/>
</dbReference>
<name>A0AA40R513_9BURK</name>
<feature type="domain" description="Bacteriophage tail tape measure N-terminal" evidence="3">
    <location>
        <begin position="315"/>
        <end position="478"/>
    </location>
</feature>
<evidence type="ECO:0000256" key="1">
    <source>
        <dbReference type="SAM" id="Coils"/>
    </source>
</evidence>
<evidence type="ECO:0000313" key="5">
    <source>
        <dbReference type="EMBL" id="KWZ53285.1"/>
    </source>
</evidence>
<protein>
    <recommendedName>
        <fullName evidence="7">Phage tail tape measure protein</fullName>
    </recommendedName>
</protein>